<proteinExistence type="predicted"/>
<organism evidence="1 2">
    <name type="scientific">Pseudomonas syringae pv. persicae</name>
    <dbReference type="NCBI Taxonomy" id="237306"/>
    <lineage>
        <taxon>Bacteria</taxon>
        <taxon>Pseudomonadati</taxon>
        <taxon>Pseudomonadota</taxon>
        <taxon>Gammaproteobacteria</taxon>
        <taxon>Pseudomonadales</taxon>
        <taxon>Pseudomonadaceae</taxon>
        <taxon>Pseudomonas</taxon>
    </lineage>
</organism>
<dbReference type="RefSeq" id="WP_104720375.1">
    <property type="nucleotide sequence ID" value="NZ_ODAL01000080.1"/>
</dbReference>
<evidence type="ECO:0000313" key="1">
    <source>
        <dbReference type="EMBL" id="SOQ11900.1"/>
    </source>
</evidence>
<name>A0AB38EJM0_9PSED</name>
<dbReference type="AlphaFoldDB" id="A0AB38EJM0"/>
<gene>
    <name evidence="1" type="ORF">NCPPB2254_03612</name>
</gene>
<sequence length="96" mass="11083">MSGYKIQRLLRLLNESFPEKHGLAIEWLDENFHPATGAWRKKSMDVWCWQAFATYKDHGGTAYHAGSYATVTELIKYKKLEMISGEEVYGVEEVQP</sequence>
<reference evidence="1 2" key="1">
    <citation type="submission" date="2017-11" db="EMBL/GenBank/DDBJ databases">
        <authorList>
            <person name="Blom J."/>
        </authorList>
    </citation>
    <scope>NUCLEOTIDE SEQUENCE [LARGE SCALE GENOMIC DNA]</scope>
    <source>
        <strain evidence="1">NCPPB 2254</strain>
    </source>
</reference>
<accession>A0AB38EJM0</accession>
<comment type="caution">
    <text evidence="1">The sequence shown here is derived from an EMBL/GenBank/DDBJ whole genome shotgun (WGS) entry which is preliminary data.</text>
</comment>
<evidence type="ECO:0000313" key="2">
    <source>
        <dbReference type="Proteomes" id="UP000237580"/>
    </source>
</evidence>
<dbReference type="EMBL" id="ODAM01000094">
    <property type="protein sequence ID" value="SOQ11900.1"/>
    <property type="molecule type" value="Genomic_DNA"/>
</dbReference>
<protein>
    <submittedName>
        <fullName evidence="1">Uncharacterized protein</fullName>
    </submittedName>
</protein>
<dbReference type="Proteomes" id="UP000237580">
    <property type="component" value="Unassembled WGS sequence"/>
</dbReference>